<evidence type="ECO:0000256" key="2">
    <source>
        <dbReference type="ARBA" id="ARBA00022448"/>
    </source>
</evidence>
<evidence type="ECO:0000259" key="9">
    <source>
        <dbReference type="PROSITE" id="PS50928"/>
    </source>
</evidence>
<accession>A0A358DZH5</accession>
<feature type="transmembrane region" description="Helical" evidence="8">
    <location>
        <begin position="491"/>
        <end position="512"/>
    </location>
</feature>
<dbReference type="GO" id="GO:0005886">
    <property type="term" value="C:plasma membrane"/>
    <property type="evidence" value="ECO:0007669"/>
    <property type="project" value="UniProtKB-SubCell"/>
</dbReference>
<evidence type="ECO:0000256" key="3">
    <source>
        <dbReference type="ARBA" id="ARBA00022475"/>
    </source>
</evidence>
<comment type="subcellular location">
    <subcellularLocation>
        <location evidence="1">Cell inner membrane</location>
        <topology evidence="1">Multi-pass membrane protein</topology>
    </subcellularLocation>
    <subcellularLocation>
        <location evidence="8">Cell membrane</location>
        <topology evidence="8">Multi-pass membrane protein</topology>
    </subcellularLocation>
</comment>
<dbReference type="Pfam" id="PF00528">
    <property type="entry name" value="BPD_transp_1"/>
    <property type="match status" value="1"/>
</dbReference>
<comment type="caution">
    <text evidence="10">The sequence shown here is derived from an EMBL/GenBank/DDBJ whole genome shotgun (WGS) entry which is preliminary data.</text>
</comment>
<keyword evidence="3" id="KW-1003">Cell membrane</keyword>
<feature type="transmembrane region" description="Helical" evidence="8">
    <location>
        <begin position="68"/>
        <end position="89"/>
    </location>
</feature>
<feature type="transmembrane region" description="Helical" evidence="8">
    <location>
        <begin position="406"/>
        <end position="426"/>
    </location>
</feature>
<feature type="domain" description="ABC transmembrane type-1" evidence="9">
    <location>
        <begin position="366"/>
        <end position="559"/>
    </location>
</feature>
<keyword evidence="7 8" id="KW-0472">Membrane</keyword>
<dbReference type="PROSITE" id="PS50928">
    <property type="entry name" value="ABC_TM1"/>
    <property type="match status" value="2"/>
</dbReference>
<feature type="transmembrane region" description="Helical" evidence="8">
    <location>
        <begin position="438"/>
        <end position="462"/>
    </location>
</feature>
<evidence type="ECO:0000256" key="4">
    <source>
        <dbReference type="ARBA" id="ARBA00022519"/>
    </source>
</evidence>
<sequence>MTVFERYTQGASLLFMAVIFVPITAGVVGVILPAFGYFPALGSEQFNVQAFHAFFAQPSNLKMIQLSFTTGVMATVIAVTGTFVILAFLYNTTLLSRVQRLISPLLVLPHAGIAIALLFVLSPAGLFSKLLNQFGVGEYGLVPVNWVFPYDEHGVAIVFALALKELPFILLMALGVMAQPQVVKTVQGYSKAAIMMGNSPESAFFKVVLPVIYPQIRLPILAVLAFSTANVEIPLLLGPNNPATLGVAVVQWFNHVDLSLRFQASAAAMIQVGVTLSALLVWCLIEKGIGLFSKTYFLSKESGLFKHMVKFFATGILTLYAIVSALVLFSVIMWSFSTYWTFSSLLPDGLTLLHWQTALGSLGPVVLNTVALGGSVSVVAVVLTLLTLEFESAHGKDNTIGYSPKIFAVLLFLPLLVPGVAFLYGLVWFQQRFLPDTIFLSLFIAHLVYVLPYVFISLAVAYRKLDSRYEQVASSLGKTPWQVFTQIKLPLLISPLLVALALGIAISVAQYLPTLLVAAGQYTTITTEAVALASGSSRRLTAVYVVIQALLPWLFFSLAWWLSPRLFSPSERLNFFKRARGV</sequence>
<evidence type="ECO:0000256" key="6">
    <source>
        <dbReference type="ARBA" id="ARBA00022989"/>
    </source>
</evidence>
<reference evidence="10 11" key="1">
    <citation type="journal article" date="2018" name="Nat. Biotechnol.">
        <title>A standardized bacterial taxonomy based on genome phylogeny substantially revises the tree of life.</title>
        <authorList>
            <person name="Parks D.H."/>
            <person name="Chuvochina M."/>
            <person name="Waite D.W."/>
            <person name="Rinke C."/>
            <person name="Skarshewski A."/>
            <person name="Chaumeil P.A."/>
            <person name="Hugenholtz P."/>
        </authorList>
    </citation>
    <scope>NUCLEOTIDE SEQUENCE [LARGE SCALE GENOMIC DNA]</scope>
    <source>
        <strain evidence="10">UBA11621</strain>
    </source>
</reference>
<evidence type="ECO:0000256" key="7">
    <source>
        <dbReference type="ARBA" id="ARBA00023136"/>
    </source>
</evidence>
<feature type="transmembrane region" description="Helical" evidence="8">
    <location>
        <begin position="101"/>
        <end position="121"/>
    </location>
</feature>
<dbReference type="SUPFAM" id="SSF161098">
    <property type="entry name" value="MetI-like"/>
    <property type="match status" value="2"/>
</dbReference>
<comment type="similarity">
    <text evidence="8">Belongs to the binding-protein-dependent transport system permease family.</text>
</comment>
<dbReference type="Gene3D" id="1.10.3720.10">
    <property type="entry name" value="MetI-like"/>
    <property type="match status" value="2"/>
</dbReference>
<feature type="transmembrane region" description="Helical" evidence="8">
    <location>
        <begin position="12"/>
        <end position="38"/>
    </location>
</feature>
<feature type="transmembrane region" description="Helical" evidence="8">
    <location>
        <begin position="155"/>
        <end position="177"/>
    </location>
</feature>
<dbReference type="PANTHER" id="PTHR43357:SF4">
    <property type="entry name" value="INNER MEMBRANE ABC TRANSPORTER PERMEASE PROTEIN YDCV"/>
    <property type="match status" value="1"/>
</dbReference>
<protein>
    <submittedName>
        <fullName evidence="10">ABC transporter permease</fullName>
    </submittedName>
</protein>
<gene>
    <name evidence="10" type="ORF">DEB45_08670</name>
</gene>
<feature type="transmembrane region" description="Helical" evidence="8">
    <location>
        <begin position="542"/>
        <end position="562"/>
    </location>
</feature>
<evidence type="ECO:0000313" key="11">
    <source>
        <dbReference type="Proteomes" id="UP000264779"/>
    </source>
</evidence>
<dbReference type="AlphaFoldDB" id="A0A358DZH5"/>
<keyword evidence="4" id="KW-0997">Cell inner membrane</keyword>
<organism evidence="10 11">
    <name type="scientific">Alteromonas australica</name>
    <dbReference type="NCBI Taxonomy" id="589873"/>
    <lineage>
        <taxon>Bacteria</taxon>
        <taxon>Pseudomonadati</taxon>
        <taxon>Pseudomonadota</taxon>
        <taxon>Gammaproteobacteria</taxon>
        <taxon>Alteromonadales</taxon>
        <taxon>Alteromonadaceae</taxon>
        <taxon>Alteromonas/Salinimonas group</taxon>
        <taxon>Alteromonas</taxon>
    </lineage>
</organism>
<feature type="domain" description="ABC transmembrane type-1" evidence="9">
    <location>
        <begin position="64"/>
        <end position="282"/>
    </location>
</feature>
<name>A0A358DZH5_9ALTE</name>
<dbReference type="GO" id="GO:0055085">
    <property type="term" value="P:transmembrane transport"/>
    <property type="evidence" value="ECO:0007669"/>
    <property type="project" value="InterPro"/>
</dbReference>
<dbReference type="RefSeq" id="WP_272965438.1">
    <property type="nucleotide sequence ID" value="NZ_CALBIY010000007.1"/>
</dbReference>
<evidence type="ECO:0000256" key="1">
    <source>
        <dbReference type="ARBA" id="ARBA00004429"/>
    </source>
</evidence>
<dbReference type="EMBL" id="DONK01000126">
    <property type="protein sequence ID" value="HBU51322.1"/>
    <property type="molecule type" value="Genomic_DNA"/>
</dbReference>
<feature type="transmembrane region" description="Helical" evidence="8">
    <location>
        <begin position="262"/>
        <end position="285"/>
    </location>
</feature>
<evidence type="ECO:0000313" key="10">
    <source>
        <dbReference type="EMBL" id="HBU51322.1"/>
    </source>
</evidence>
<dbReference type="InterPro" id="IPR035906">
    <property type="entry name" value="MetI-like_sf"/>
</dbReference>
<evidence type="ECO:0000256" key="8">
    <source>
        <dbReference type="RuleBase" id="RU363032"/>
    </source>
</evidence>
<dbReference type="InterPro" id="IPR000515">
    <property type="entry name" value="MetI-like"/>
</dbReference>
<keyword evidence="2 8" id="KW-0813">Transport</keyword>
<feature type="transmembrane region" description="Helical" evidence="8">
    <location>
        <begin position="311"/>
        <end position="342"/>
    </location>
</feature>
<feature type="transmembrane region" description="Helical" evidence="8">
    <location>
        <begin position="362"/>
        <end position="386"/>
    </location>
</feature>
<keyword evidence="5 8" id="KW-0812">Transmembrane</keyword>
<keyword evidence="6 8" id="KW-1133">Transmembrane helix</keyword>
<proteinExistence type="inferred from homology"/>
<evidence type="ECO:0000256" key="5">
    <source>
        <dbReference type="ARBA" id="ARBA00022692"/>
    </source>
</evidence>
<dbReference type="PANTHER" id="PTHR43357">
    <property type="entry name" value="INNER MEMBRANE ABC TRANSPORTER PERMEASE PROTEIN YDCV"/>
    <property type="match status" value="1"/>
</dbReference>
<dbReference type="CDD" id="cd06261">
    <property type="entry name" value="TM_PBP2"/>
    <property type="match status" value="1"/>
</dbReference>
<dbReference type="Proteomes" id="UP000264779">
    <property type="component" value="Unassembled WGS sequence"/>
</dbReference>